<evidence type="ECO:0000256" key="3">
    <source>
        <dbReference type="ARBA" id="ARBA00022737"/>
    </source>
</evidence>
<evidence type="ECO:0000313" key="8">
    <source>
        <dbReference type="Proteomes" id="UP000054248"/>
    </source>
</evidence>
<reference evidence="7 8" key="1">
    <citation type="submission" date="2014-04" db="EMBL/GenBank/DDBJ databases">
        <authorList>
            <consortium name="DOE Joint Genome Institute"/>
            <person name="Kuo A."/>
            <person name="Girlanda M."/>
            <person name="Perotto S."/>
            <person name="Kohler A."/>
            <person name="Nagy L.G."/>
            <person name="Floudas D."/>
            <person name="Copeland A."/>
            <person name="Barry K.W."/>
            <person name="Cichocki N."/>
            <person name="Veneault-Fourrey C."/>
            <person name="LaButti K."/>
            <person name="Lindquist E.A."/>
            <person name="Lipzen A."/>
            <person name="Lundell T."/>
            <person name="Morin E."/>
            <person name="Murat C."/>
            <person name="Sun H."/>
            <person name="Tunlid A."/>
            <person name="Henrissat B."/>
            <person name="Grigoriev I.V."/>
            <person name="Hibbett D.S."/>
            <person name="Martin F."/>
            <person name="Nordberg H.P."/>
            <person name="Cantor M.N."/>
            <person name="Hua S.X."/>
        </authorList>
    </citation>
    <scope>NUCLEOTIDE SEQUENCE [LARGE SCALE GENOMIC DNA]</scope>
    <source>
        <strain evidence="7 8">MUT 4182</strain>
    </source>
</reference>
<reference evidence="8" key="2">
    <citation type="submission" date="2015-01" db="EMBL/GenBank/DDBJ databases">
        <title>Evolutionary Origins and Diversification of the Mycorrhizal Mutualists.</title>
        <authorList>
            <consortium name="DOE Joint Genome Institute"/>
            <consortium name="Mycorrhizal Genomics Consortium"/>
            <person name="Kohler A."/>
            <person name="Kuo A."/>
            <person name="Nagy L.G."/>
            <person name="Floudas D."/>
            <person name="Copeland A."/>
            <person name="Barry K.W."/>
            <person name="Cichocki N."/>
            <person name="Veneault-Fourrey C."/>
            <person name="LaButti K."/>
            <person name="Lindquist E.A."/>
            <person name="Lipzen A."/>
            <person name="Lundell T."/>
            <person name="Morin E."/>
            <person name="Murat C."/>
            <person name="Riley R."/>
            <person name="Ohm R."/>
            <person name="Sun H."/>
            <person name="Tunlid A."/>
            <person name="Henrissat B."/>
            <person name="Grigoriev I.V."/>
            <person name="Hibbett D.S."/>
            <person name="Martin F."/>
        </authorList>
    </citation>
    <scope>NUCLEOTIDE SEQUENCE [LARGE SCALE GENOMIC DNA]</scope>
    <source>
        <strain evidence="8">MUT 4182</strain>
    </source>
</reference>
<evidence type="ECO:0000256" key="2">
    <source>
        <dbReference type="ARBA" id="ARBA00022490"/>
    </source>
</evidence>
<dbReference type="GO" id="GO:0005929">
    <property type="term" value="C:cilium"/>
    <property type="evidence" value="ECO:0007669"/>
    <property type="project" value="TreeGrafter"/>
</dbReference>
<evidence type="ECO:0000256" key="4">
    <source>
        <dbReference type="ARBA" id="ARBA00022803"/>
    </source>
</evidence>
<dbReference type="SMART" id="SM00028">
    <property type="entry name" value="TPR"/>
    <property type="match status" value="5"/>
</dbReference>
<dbReference type="Gene3D" id="1.25.40.10">
    <property type="entry name" value="Tetratricopeptide repeat domain"/>
    <property type="match status" value="2"/>
</dbReference>
<accession>A0A0C3KQ84</accession>
<dbReference type="InterPro" id="IPR026000">
    <property type="entry name" value="Apc5_dom"/>
</dbReference>
<feature type="domain" description="Anaphase-promoting complex subunit 5" evidence="6">
    <location>
        <begin position="200"/>
        <end position="243"/>
    </location>
</feature>
<keyword evidence="3" id="KW-0677">Repeat</keyword>
<evidence type="ECO:0000313" key="7">
    <source>
        <dbReference type="EMBL" id="KIO23543.1"/>
    </source>
</evidence>
<proteinExistence type="predicted"/>
<dbReference type="PANTHER" id="PTHR46630">
    <property type="entry name" value="TETRATRICOPEPTIDE REPEAT PROTEIN 29"/>
    <property type="match status" value="1"/>
</dbReference>
<keyword evidence="8" id="KW-1185">Reference proteome</keyword>
<dbReference type="SUPFAM" id="SSF48452">
    <property type="entry name" value="TPR-like"/>
    <property type="match status" value="2"/>
</dbReference>
<protein>
    <recommendedName>
        <fullName evidence="5">Tetratricopeptide repeat protein 29</fullName>
    </recommendedName>
</protein>
<keyword evidence="4" id="KW-0802">TPR repeat</keyword>
<organism evidence="7 8">
    <name type="scientific">Tulasnella calospora MUT 4182</name>
    <dbReference type="NCBI Taxonomy" id="1051891"/>
    <lineage>
        <taxon>Eukaryota</taxon>
        <taxon>Fungi</taxon>
        <taxon>Dikarya</taxon>
        <taxon>Basidiomycota</taxon>
        <taxon>Agaricomycotina</taxon>
        <taxon>Agaricomycetes</taxon>
        <taxon>Cantharellales</taxon>
        <taxon>Tulasnellaceae</taxon>
        <taxon>Tulasnella</taxon>
    </lineage>
</organism>
<dbReference type="STRING" id="1051891.A0A0C3KQ84"/>
<gene>
    <name evidence="7" type="ORF">M407DRAFT_26995</name>
</gene>
<name>A0A0C3KQ84_9AGAM</name>
<sequence>MHGDDVGAVQCLERIGEVQRFMGQEHEALSTLDEAVEIASRSGDQLGLALALKTLGLTHSHLSDFAKAVHVVSEAIMITRNIGWGGGLSITLDTMGNLKLQLGDYSEAEANFQESISAARPIGDLFNLARGLEGLGECFQKQSKINEAAPLLEEACLLWYELSQPGTSQMIASSLVTLKSSQGKWDNVLSWHDHIIAVCRSQEEQLEVANQLIQKAEILVKLQRHDEAALHFEAAIVTCRENGYSWPEGAAQLCIIPKTVMKWECRLPLLCDVKKLQRRLPQLVTASLKLPIRLGNETP</sequence>
<dbReference type="GO" id="GO:0003341">
    <property type="term" value="P:cilium movement"/>
    <property type="evidence" value="ECO:0007669"/>
    <property type="project" value="TreeGrafter"/>
</dbReference>
<dbReference type="InterPro" id="IPR011990">
    <property type="entry name" value="TPR-like_helical_dom_sf"/>
</dbReference>
<dbReference type="AlphaFoldDB" id="A0A0C3KQ84"/>
<dbReference type="Proteomes" id="UP000054248">
    <property type="component" value="Unassembled WGS sequence"/>
</dbReference>
<evidence type="ECO:0000259" key="6">
    <source>
        <dbReference type="Pfam" id="PF12862"/>
    </source>
</evidence>
<dbReference type="InterPro" id="IPR051476">
    <property type="entry name" value="Bac_ResReg_Asp_Phosphatase"/>
</dbReference>
<dbReference type="EMBL" id="KN823082">
    <property type="protein sequence ID" value="KIO23543.1"/>
    <property type="molecule type" value="Genomic_DNA"/>
</dbReference>
<dbReference type="GO" id="GO:0005737">
    <property type="term" value="C:cytoplasm"/>
    <property type="evidence" value="ECO:0007669"/>
    <property type="project" value="UniProtKB-SubCell"/>
</dbReference>
<dbReference type="Pfam" id="PF13424">
    <property type="entry name" value="TPR_12"/>
    <property type="match status" value="2"/>
</dbReference>
<comment type="subcellular location">
    <subcellularLocation>
        <location evidence="1">Cytoplasm</location>
    </subcellularLocation>
</comment>
<dbReference type="HOGENOM" id="CLU_081073_0_0_1"/>
<evidence type="ECO:0000256" key="5">
    <source>
        <dbReference type="ARBA" id="ARBA00040665"/>
    </source>
</evidence>
<keyword evidence="2" id="KW-0963">Cytoplasm</keyword>
<dbReference type="InterPro" id="IPR019734">
    <property type="entry name" value="TPR_rpt"/>
</dbReference>
<dbReference type="PANTHER" id="PTHR46630:SF1">
    <property type="entry name" value="TETRATRICOPEPTIDE REPEAT PROTEIN 29"/>
    <property type="match status" value="1"/>
</dbReference>
<evidence type="ECO:0000256" key="1">
    <source>
        <dbReference type="ARBA" id="ARBA00004496"/>
    </source>
</evidence>
<dbReference type="Pfam" id="PF12862">
    <property type="entry name" value="ANAPC5"/>
    <property type="match status" value="1"/>
</dbReference>